<accession>A0A841GJ81</accession>
<keyword evidence="1" id="KW-0472">Membrane</keyword>
<dbReference type="EMBL" id="JACHIA010000001">
    <property type="protein sequence ID" value="MBB6068731.1"/>
    <property type="molecule type" value="Genomic_DNA"/>
</dbReference>
<evidence type="ECO:0000313" key="3">
    <source>
        <dbReference type="Proteomes" id="UP000582837"/>
    </source>
</evidence>
<feature type="transmembrane region" description="Helical" evidence="1">
    <location>
        <begin position="9"/>
        <end position="27"/>
    </location>
</feature>
<evidence type="ECO:0000313" key="2">
    <source>
        <dbReference type="EMBL" id="MBB6068731.1"/>
    </source>
</evidence>
<reference evidence="2 3" key="1">
    <citation type="submission" date="2020-08" db="EMBL/GenBank/DDBJ databases">
        <title>Genomic Encyclopedia of Type Strains, Phase IV (KMG-IV): sequencing the most valuable type-strain genomes for metagenomic binning, comparative biology and taxonomic classification.</title>
        <authorList>
            <person name="Goeker M."/>
        </authorList>
    </citation>
    <scope>NUCLEOTIDE SEQUENCE [LARGE SCALE GENOMIC DNA]</scope>
    <source>
        <strain evidence="2 3">DSM 29007</strain>
    </source>
</reference>
<evidence type="ECO:0000256" key="1">
    <source>
        <dbReference type="SAM" id="Phobius"/>
    </source>
</evidence>
<name>A0A841GJ81_9BACT</name>
<dbReference type="Proteomes" id="UP000582837">
    <property type="component" value="Unassembled WGS sequence"/>
</dbReference>
<keyword evidence="1" id="KW-1133">Transmembrane helix</keyword>
<comment type="caution">
    <text evidence="2">The sequence shown here is derived from an EMBL/GenBank/DDBJ whole genome shotgun (WGS) entry which is preliminary data.</text>
</comment>
<keyword evidence="1" id="KW-0812">Transmembrane</keyword>
<dbReference type="AlphaFoldDB" id="A0A841GJ81"/>
<protein>
    <submittedName>
        <fullName evidence="2">Uncharacterized protein</fullName>
    </submittedName>
</protein>
<keyword evidence="3" id="KW-1185">Reference proteome</keyword>
<organism evidence="2 3">
    <name type="scientific">Longimicrobium terrae</name>
    <dbReference type="NCBI Taxonomy" id="1639882"/>
    <lineage>
        <taxon>Bacteria</taxon>
        <taxon>Pseudomonadati</taxon>
        <taxon>Gemmatimonadota</taxon>
        <taxon>Longimicrobiia</taxon>
        <taxon>Longimicrobiales</taxon>
        <taxon>Longimicrobiaceae</taxon>
        <taxon>Longimicrobium</taxon>
    </lineage>
</organism>
<gene>
    <name evidence="2" type="ORF">HNQ61_000342</name>
</gene>
<dbReference type="RefSeq" id="WP_170031059.1">
    <property type="nucleotide sequence ID" value="NZ_JABDTL010000001.1"/>
</dbReference>
<proteinExistence type="predicted"/>
<feature type="transmembrane region" description="Helical" evidence="1">
    <location>
        <begin position="33"/>
        <end position="52"/>
    </location>
</feature>
<sequence>MRDVLSSPWINIVAAVVGGMALGYGLGTLPGGIGVPGVVWTLFGLILLWWTLSDRRKARRGTSESEADGSHTIE</sequence>